<dbReference type="EMBL" id="JASCZI010123492">
    <property type="protein sequence ID" value="MED6165434.1"/>
    <property type="molecule type" value="Genomic_DNA"/>
</dbReference>
<evidence type="ECO:0000313" key="1">
    <source>
        <dbReference type="EMBL" id="MED6165434.1"/>
    </source>
</evidence>
<accession>A0ABU6UX49</accession>
<protein>
    <submittedName>
        <fullName evidence="1">Uncharacterized protein</fullName>
    </submittedName>
</protein>
<keyword evidence="2" id="KW-1185">Reference proteome</keyword>
<organism evidence="1 2">
    <name type="scientific">Stylosanthes scabra</name>
    <dbReference type="NCBI Taxonomy" id="79078"/>
    <lineage>
        <taxon>Eukaryota</taxon>
        <taxon>Viridiplantae</taxon>
        <taxon>Streptophyta</taxon>
        <taxon>Embryophyta</taxon>
        <taxon>Tracheophyta</taxon>
        <taxon>Spermatophyta</taxon>
        <taxon>Magnoliopsida</taxon>
        <taxon>eudicotyledons</taxon>
        <taxon>Gunneridae</taxon>
        <taxon>Pentapetalae</taxon>
        <taxon>rosids</taxon>
        <taxon>fabids</taxon>
        <taxon>Fabales</taxon>
        <taxon>Fabaceae</taxon>
        <taxon>Papilionoideae</taxon>
        <taxon>50 kb inversion clade</taxon>
        <taxon>dalbergioids sensu lato</taxon>
        <taxon>Dalbergieae</taxon>
        <taxon>Pterocarpus clade</taxon>
        <taxon>Stylosanthes</taxon>
    </lineage>
</organism>
<comment type="caution">
    <text evidence="1">The sequence shown here is derived from an EMBL/GenBank/DDBJ whole genome shotgun (WGS) entry which is preliminary data.</text>
</comment>
<proteinExistence type="predicted"/>
<dbReference type="Proteomes" id="UP001341840">
    <property type="component" value="Unassembled WGS sequence"/>
</dbReference>
<name>A0ABU6UX49_9FABA</name>
<gene>
    <name evidence="1" type="ORF">PIB30_099460</name>
</gene>
<reference evidence="1 2" key="1">
    <citation type="journal article" date="2023" name="Plants (Basel)">
        <title>Bridging the Gap: Combining Genomics and Transcriptomics Approaches to Understand Stylosanthes scabra, an Orphan Legume from the Brazilian Caatinga.</title>
        <authorList>
            <person name="Ferreira-Neto J.R.C."/>
            <person name="da Silva M.D."/>
            <person name="Binneck E."/>
            <person name="de Melo N.F."/>
            <person name="da Silva R.H."/>
            <person name="de Melo A.L.T.M."/>
            <person name="Pandolfi V."/>
            <person name="Bustamante F.O."/>
            <person name="Brasileiro-Vidal A.C."/>
            <person name="Benko-Iseppon A.M."/>
        </authorList>
    </citation>
    <scope>NUCLEOTIDE SEQUENCE [LARGE SCALE GENOMIC DNA]</scope>
    <source>
        <tissue evidence="1">Leaves</tissue>
    </source>
</reference>
<evidence type="ECO:0000313" key="2">
    <source>
        <dbReference type="Proteomes" id="UP001341840"/>
    </source>
</evidence>
<sequence>MKRMRCSPQWNWLFGINLRGGGCSIVGLEKPMEQGSSLLYIGSHDIRNLSDKNLAQIWIRLLLSPTSICLLGRNVVVPQLPLESFGLFGYLGPL</sequence>